<keyword evidence="3" id="KW-0813">Transport</keyword>
<keyword evidence="5" id="KW-0571">Peptide transport</keyword>
<evidence type="ECO:0000256" key="9">
    <source>
        <dbReference type="SAM" id="Phobius"/>
    </source>
</evidence>
<protein>
    <submittedName>
        <fullName evidence="10">OPT family small oligopeptide transporter</fullName>
    </submittedName>
</protein>
<keyword evidence="7 9" id="KW-1133">Transmembrane helix</keyword>
<dbReference type="Pfam" id="PF03169">
    <property type="entry name" value="OPT"/>
    <property type="match status" value="1"/>
</dbReference>
<comment type="caution">
    <text evidence="10">The sequence shown here is derived from an EMBL/GenBank/DDBJ whole genome shotgun (WGS) entry which is preliminary data.</text>
</comment>
<keyword evidence="4 9" id="KW-0812">Transmembrane</keyword>
<dbReference type="InterPro" id="IPR004813">
    <property type="entry name" value="OPT"/>
</dbReference>
<comment type="similarity">
    <text evidence="2">Belongs to the oligopeptide OPT transporter family.</text>
</comment>
<evidence type="ECO:0000256" key="8">
    <source>
        <dbReference type="ARBA" id="ARBA00023136"/>
    </source>
</evidence>
<dbReference type="Proteomes" id="UP000030161">
    <property type="component" value="Unassembled WGS sequence"/>
</dbReference>
<keyword evidence="8 9" id="KW-0472">Membrane</keyword>
<organism evidence="10 11">
    <name type="scientific">Candida albicans P78048</name>
    <dbReference type="NCBI Taxonomy" id="1094989"/>
    <lineage>
        <taxon>Eukaryota</taxon>
        <taxon>Fungi</taxon>
        <taxon>Dikarya</taxon>
        <taxon>Ascomycota</taxon>
        <taxon>Saccharomycotina</taxon>
        <taxon>Pichiomycetes</taxon>
        <taxon>Debaryomycetaceae</taxon>
        <taxon>Candida/Lodderomyces clade</taxon>
        <taxon>Candida</taxon>
    </lineage>
</organism>
<dbReference type="NCBIfam" id="TIGR00728">
    <property type="entry name" value="OPT_sfam"/>
    <property type="match status" value="1"/>
</dbReference>
<evidence type="ECO:0000256" key="6">
    <source>
        <dbReference type="ARBA" id="ARBA00022927"/>
    </source>
</evidence>
<sequence length="246" mass="28292">MMLYKTSGYITNNQAVTFVQDMKLGHYMKIDPRTLFWAQFAATIWGSLVQIAVLEWAYGAIDNLCAADQKNHYTCPNGKVFFNASIIWGVIGPQRQFSHGQIYYGLLFFFIIGAVTPVINWLILKKWPNSPVKYLHWPVFFSGTGYIPPATPYNYTSYCAVGLFFGWWIKKKWFHWWSKYNYSLSAGLDIGLAWCSLIIFLCLSLTNTDFPSWWGNDVINTTLDTQVVTNIRHILKEGEAFGPSSW</sequence>
<reference evidence="10 11" key="1">
    <citation type="submission" date="2013-12" db="EMBL/GenBank/DDBJ databases">
        <title>The Genome Sequence of Candida albicans P78048.</title>
        <authorList>
            <consortium name="The Broad Institute Genome Sequencing Platform"/>
            <consortium name="The Broad Institute Genome Sequencing Center for Infectious Disease"/>
            <person name="Cuomo C."/>
            <person name="Bennett R."/>
            <person name="Hirakawa M."/>
            <person name="Noverr M."/>
            <person name="Mitchell A."/>
            <person name="Young S.K."/>
            <person name="Zeng Q."/>
            <person name="Gargeya S."/>
            <person name="Fitzgerald M."/>
            <person name="Abouelleil A."/>
            <person name="Alvarado L."/>
            <person name="Berlin A.M."/>
            <person name="Chapman S.B."/>
            <person name="Dewar J."/>
            <person name="Goldberg J."/>
            <person name="Griggs A."/>
            <person name="Gujja S."/>
            <person name="Hansen M."/>
            <person name="Howarth C."/>
            <person name="Imamovic A."/>
            <person name="Larimer J."/>
            <person name="McCowan C."/>
            <person name="Murphy C."/>
            <person name="Pearson M."/>
            <person name="Priest M."/>
            <person name="Roberts A."/>
            <person name="Saif S."/>
            <person name="Shea T."/>
            <person name="Sykes S."/>
            <person name="Wortman J."/>
            <person name="Nusbaum C."/>
            <person name="Birren B."/>
        </authorList>
    </citation>
    <scope>NUCLEOTIDE SEQUENCE [LARGE SCALE GENOMIC DNA]</scope>
    <source>
        <strain evidence="10 11">P78048</strain>
    </source>
</reference>
<dbReference type="GO" id="GO:0015031">
    <property type="term" value="P:protein transport"/>
    <property type="evidence" value="ECO:0007669"/>
    <property type="project" value="UniProtKB-KW"/>
</dbReference>
<feature type="transmembrane region" description="Helical" evidence="9">
    <location>
        <begin position="102"/>
        <end position="124"/>
    </location>
</feature>
<proteinExistence type="inferred from homology"/>
<dbReference type="PANTHER" id="PTHR22601">
    <property type="entry name" value="ISP4 LIKE PROTEIN"/>
    <property type="match status" value="1"/>
</dbReference>
<comment type="subcellular location">
    <subcellularLocation>
        <location evidence="1">Membrane</location>
        <topology evidence="1">Multi-pass membrane protein</topology>
    </subcellularLocation>
</comment>
<evidence type="ECO:0000256" key="1">
    <source>
        <dbReference type="ARBA" id="ARBA00004141"/>
    </source>
</evidence>
<keyword evidence="6" id="KW-0653">Protein transport</keyword>
<evidence type="ECO:0000256" key="4">
    <source>
        <dbReference type="ARBA" id="ARBA00022692"/>
    </source>
</evidence>
<evidence type="ECO:0000256" key="5">
    <source>
        <dbReference type="ARBA" id="ARBA00022856"/>
    </source>
</evidence>
<name>A0AB34PN46_CANAX</name>
<evidence type="ECO:0000256" key="3">
    <source>
        <dbReference type="ARBA" id="ARBA00022448"/>
    </source>
</evidence>
<dbReference type="InterPro" id="IPR004648">
    <property type="entry name" value="Oligpept_transpt"/>
</dbReference>
<evidence type="ECO:0000256" key="2">
    <source>
        <dbReference type="ARBA" id="ARBA00008807"/>
    </source>
</evidence>
<feature type="transmembrane region" description="Helical" evidence="9">
    <location>
        <begin position="181"/>
        <end position="206"/>
    </location>
</feature>
<evidence type="ECO:0000313" key="11">
    <source>
        <dbReference type="Proteomes" id="UP000030161"/>
    </source>
</evidence>
<dbReference type="AlphaFoldDB" id="A0AB34PN46"/>
<dbReference type="EMBL" id="AJIX01000042">
    <property type="protein sequence ID" value="KGR04431.1"/>
    <property type="molecule type" value="Genomic_DNA"/>
</dbReference>
<dbReference type="GO" id="GO:0035673">
    <property type="term" value="F:oligopeptide transmembrane transporter activity"/>
    <property type="evidence" value="ECO:0007669"/>
    <property type="project" value="InterPro"/>
</dbReference>
<gene>
    <name evidence="10" type="ORF">MG3_05558</name>
</gene>
<evidence type="ECO:0000256" key="7">
    <source>
        <dbReference type="ARBA" id="ARBA00022989"/>
    </source>
</evidence>
<feature type="transmembrane region" description="Helical" evidence="9">
    <location>
        <begin position="152"/>
        <end position="169"/>
    </location>
</feature>
<evidence type="ECO:0000313" key="10">
    <source>
        <dbReference type="EMBL" id="KGR04431.1"/>
    </source>
</evidence>
<dbReference type="GO" id="GO:0016020">
    <property type="term" value="C:membrane"/>
    <property type="evidence" value="ECO:0007669"/>
    <property type="project" value="UniProtKB-SubCell"/>
</dbReference>
<accession>A0AB34PN46</accession>